<reference evidence="4" key="1">
    <citation type="journal article" date="2019" name="Int. J. Syst. Evol. Microbiol.">
        <title>The Global Catalogue of Microorganisms (GCM) 10K type strain sequencing project: providing services to taxonomists for standard genome sequencing and annotation.</title>
        <authorList>
            <consortium name="The Broad Institute Genomics Platform"/>
            <consortium name="The Broad Institute Genome Sequencing Center for Infectious Disease"/>
            <person name="Wu L."/>
            <person name="Ma J."/>
        </authorList>
    </citation>
    <scope>NUCLEOTIDE SEQUENCE [LARGE SCALE GENOMIC DNA]</scope>
    <source>
        <strain evidence="4">JCM 18126</strain>
    </source>
</reference>
<keyword evidence="2" id="KW-0472">Membrane</keyword>
<feature type="compositionally biased region" description="Basic and acidic residues" evidence="1">
    <location>
        <begin position="62"/>
        <end position="71"/>
    </location>
</feature>
<keyword evidence="2" id="KW-0812">Transmembrane</keyword>
<evidence type="ECO:0000313" key="3">
    <source>
        <dbReference type="EMBL" id="GAA4993463.1"/>
    </source>
</evidence>
<evidence type="ECO:0000313" key="4">
    <source>
        <dbReference type="Proteomes" id="UP001501195"/>
    </source>
</evidence>
<sequence length="100" mass="9879">MPGSARRDSDRGADMKITQRIVAAGTAGVISASGLGLLLLDAPAAAAAPREAGTVAGTTADGVRDGGRDRGATPVRTAGLVAVLPERVGTGTRTSRLAEV</sequence>
<keyword evidence="4" id="KW-1185">Reference proteome</keyword>
<protein>
    <submittedName>
        <fullName evidence="3">Uncharacterized protein</fullName>
    </submittedName>
</protein>
<name>A0ABP9IAZ5_9ACTN</name>
<proteinExistence type="predicted"/>
<evidence type="ECO:0000256" key="1">
    <source>
        <dbReference type="SAM" id="MobiDB-lite"/>
    </source>
</evidence>
<feature type="region of interest" description="Disordered" evidence="1">
    <location>
        <begin position="50"/>
        <end position="72"/>
    </location>
</feature>
<accession>A0ABP9IAZ5</accession>
<evidence type="ECO:0000256" key="2">
    <source>
        <dbReference type="SAM" id="Phobius"/>
    </source>
</evidence>
<comment type="caution">
    <text evidence="3">The sequence shown here is derived from an EMBL/GenBank/DDBJ whole genome shotgun (WGS) entry which is preliminary data.</text>
</comment>
<feature type="compositionally biased region" description="Low complexity" evidence="1">
    <location>
        <begin position="50"/>
        <end position="61"/>
    </location>
</feature>
<keyword evidence="2" id="KW-1133">Transmembrane helix</keyword>
<feature type="transmembrane region" description="Helical" evidence="2">
    <location>
        <begin position="21"/>
        <end position="40"/>
    </location>
</feature>
<organism evidence="3 4">
    <name type="scientific">Kineococcus glutinatus</name>
    <dbReference type="NCBI Taxonomy" id="1070872"/>
    <lineage>
        <taxon>Bacteria</taxon>
        <taxon>Bacillati</taxon>
        <taxon>Actinomycetota</taxon>
        <taxon>Actinomycetes</taxon>
        <taxon>Kineosporiales</taxon>
        <taxon>Kineosporiaceae</taxon>
        <taxon>Kineococcus</taxon>
    </lineage>
</organism>
<gene>
    <name evidence="3" type="ORF">GCM10023225_31320</name>
</gene>
<dbReference type="EMBL" id="BAABIL010000579">
    <property type="protein sequence ID" value="GAA4993463.1"/>
    <property type="molecule type" value="Genomic_DNA"/>
</dbReference>
<dbReference type="Proteomes" id="UP001501195">
    <property type="component" value="Unassembled WGS sequence"/>
</dbReference>